<dbReference type="WBParaSite" id="RSKR_0000771700.1">
    <property type="protein sequence ID" value="RSKR_0000771700.1"/>
    <property type="gene ID" value="RSKR_0000771700"/>
</dbReference>
<organism evidence="1 2">
    <name type="scientific">Rhabditophanes sp. KR3021</name>
    <dbReference type="NCBI Taxonomy" id="114890"/>
    <lineage>
        <taxon>Eukaryota</taxon>
        <taxon>Metazoa</taxon>
        <taxon>Ecdysozoa</taxon>
        <taxon>Nematoda</taxon>
        <taxon>Chromadorea</taxon>
        <taxon>Rhabditida</taxon>
        <taxon>Tylenchina</taxon>
        <taxon>Panagrolaimomorpha</taxon>
        <taxon>Strongyloidoidea</taxon>
        <taxon>Alloionematidae</taxon>
        <taxon>Rhabditophanes</taxon>
    </lineage>
</organism>
<proteinExistence type="predicted"/>
<name>A0AC35U564_9BILA</name>
<protein>
    <submittedName>
        <fullName evidence="2">ATG11 domain-containing protein</fullName>
    </submittedName>
</protein>
<evidence type="ECO:0000313" key="1">
    <source>
        <dbReference type="Proteomes" id="UP000095286"/>
    </source>
</evidence>
<dbReference type="Proteomes" id="UP000095286">
    <property type="component" value="Unplaced"/>
</dbReference>
<sequence length="1222" mass="139007">MVQIFYVNYGEPLVIKVPSNASVLELHSHITNVKGLDIHNQLLLLPTGENLDPGRMLSSYTSELNTLDTPIFLFNKKYSSTVLESKSEIYNRLIMDKFNCLIQIFATFGTKLHTHPETVVQGVKDISMFCTYVNETVDQFYQHHILLHSGYKALLVAVQRSLEVLLNKCDKNVSKVEKFQEAAQKGVKMVLELDDRLKLCSQIIIPISVLKTSRLPSDQTSNEVVSLYDWIDAKDSSSSLTALKERAISFFENAKVDGMETASGLLRVAKDTMDRKDINVINGLDSRMKTLNECALKIGTFKKVMEEKVKIIDNMNLSNEFAIKEQRKQYLPYIDAVGNILKDIVKASKTIVDSKSELLQAINKRLESVEKVSEQVSNASSEMMAFESSMEAVLKHGDLIRQLKDAPLMYASAASECVRRSLFSREFTGWLTKFISNLSTFIKEENDMRQVFFAKFDRHFLKQLFSGLDDNVPNFCPEYFHIDQNIPSLDIKHLSELKSIFPDFESLLKFVPPNAHSQLAVTDNSASNFYLSSSIIKTPSQVMEERMNPDFQKRYSFTQWFSGEDNFESTSKNSFYYHNQIQTPGIGIEDGRSTSEDSDSFQSKSVPINIRDGSDNTFDHLCGTVDDQFPSLGELSKMESYKDTSLISTNGHCQSNSMVATMVNSPVLNETHETQTMFSDFDLIKEIVSMSHLLYEIVYEVRQAFGQLTEDIAKEEAMKQQYIEKSKNTIFQAIKSYSSNYYNANMRLKEKYVSSKEMQDAITEKMKNMLVFHKDGLTAKDSEIGDLKNDIQECKSNLIESENLNKEKIGELELKLSVCSKIRLEMDEKALKSEERLVDLEKANINLEEKLRETKEKIAESEIKNETLTAELEEANKRVDGIMHNDAQLVADLNSAKTKISESDKAINALFVELEISKNEINEFSTTNKLLMTLLEESKTKLSESEAKNENIRNELETSRTNAISYEKTIEQLNVELEKIHNRNKQLEGSNADLIEQQKQSNMKIEEITNKSIQLEQNAAKLDEILVRKSLLHNNVSKNGLDSIMENITSNTESFMVSNGNQADLFNDSNDNSSSIAMDSPEPTLASSVVDISQHELLSHKFEINKSDATTQTRLRENDLKGMISLNDIHEGCSVLLTWDDNHNSYLISCTSKTYYFVKEESLVKFGINVQNPAQRRASMIVTVKHLEQCQIRKSVNRYNLPQGARFYRVDVDTLKDDSKKK</sequence>
<accession>A0AC35U564</accession>
<evidence type="ECO:0000313" key="2">
    <source>
        <dbReference type="WBParaSite" id="RSKR_0000771700.1"/>
    </source>
</evidence>
<reference evidence="2" key="1">
    <citation type="submission" date="2016-11" db="UniProtKB">
        <authorList>
            <consortium name="WormBaseParasite"/>
        </authorList>
    </citation>
    <scope>IDENTIFICATION</scope>
    <source>
        <strain evidence="2">KR3021</strain>
    </source>
</reference>